<dbReference type="EMBL" id="PJEX01000003">
    <property type="protein sequence ID" value="TKW59923.1"/>
    <property type="molecule type" value="Genomic_DNA"/>
</dbReference>
<reference evidence="2 3" key="1">
    <citation type="journal article" date="2019" name="PLoS ONE">
        <title>Comparative genome analysis indicates high evolutionary potential of pathogenicity genes in Colletotrichum tanaceti.</title>
        <authorList>
            <person name="Lelwala R.V."/>
            <person name="Korhonen P.K."/>
            <person name="Young N.D."/>
            <person name="Scott J.B."/>
            <person name="Ades P.A."/>
            <person name="Gasser R.B."/>
            <person name="Taylor P.W.J."/>
        </authorList>
    </citation>
    <scope>NUCLEOTIDE SEQUENCE [LARGE SCALE GENOMIC DNA]</scope>
    <source>
        <strain evidence="2">BRIP57314</strain>
    </source>
</reference>
<dbReference type="OrthoDB" id="4583914at2759"/>
<evidence type="ECO:0008006" key="4">
    <source>
        <dbReference type="Google" id="ProtNLM"/>
    </source>
</evidence>
<organism evidence="2 3">
    <name type="scientific">Colletotrichum tanaceti</name>
    <dbReference type="NCBI Taxonomy" id="1306861"/>
    <lineage>
        <taxon>Eukaryota</taxon>
        <taxon>Fungi</taxon>
        <taxon>Dikarya</taxon>
        <taxon>Ascomycota</taxon>
        <taxon>Pezizomycotina</taxon>
        <taxon>Sordariomycetes</taxon>
        <taxon>Hypocreomycetidae</taxon>
        <taxon>Glomerellales</taxon>
        <taxon>Glomerellaceae</taxon>
        <taxon>Colletotrichum</taxon>
        <taxon>Colletotrichum destructivum species complex</taxon>
    </lineage>
</organism>
<gene>
    <name evidence="2" type="ORF">CTA1_9946</name>
</gene>
<feature type="region of interest" description="Disordered" evidence="1">
    <location>
        <begin position="397"/>
        <end position="431"/>
    </location>
</feature>
<keyword evidence="3" id="KW-1185">Reference proteome</keyword>
<accession>A0A4U6XV42</accession>
<feature type="region of interest" description="Disordered" evidence="1">
    <location>
        <begin position="66"/>
        <end position="86"/>
    </location>
</feature>
<dbReference type="STRING" id="1306861.A0A4U6XV42"/>
<protein>
    <recommendedName>
        <fullName evidence="4">Acetate kinase</fullName>
    </recommendedName>
</protein>
<evidence type="ECO:0000313" key="2">
    <source>
        <dbReference type="EMBL" id="TKW59923.1"/>
    </source>
</evidence>
<proteinExistence type="predicted"/>
<sequence>MSVETKARAKAQMAASSSSGSSFTSSSLSRPPSYGQPYTSPLDSTWTPTSGASTISALTSEASAPNASLHPLDLGPPGYQATIPSSPQHPSTIVAKIALGKWSALSSAGCSGNAATRASFWNIFVPRLCLLYKRLHESDRDLVPSDVPAEIFPHTLHARHRPYTDPCELELYVSFREPHRVRYTTGEGVVVHDHLMEVKYEFTTVEGSIRFQGDVRRKDLVDYYDVDVVWSDVHGRTDGFGNIRGMGLVQRLKFWRDRYSTYHSLTVFANRASGRHHREYEIHNFDGELRNRDDRHRQVRLTVRGSRRGSASDNNGSSRSRFTFSHRMRPRVRSGSQGGQSSAEAGLPSGALDFRYLGIQFNYHRFLDSWVVAHSSDSEFNGIPFPQHHVELPSPQILPREISELSSSPETSRGLEPVVEPPDSYESDSAP</sequence>
<feature type="compositionally biased region" description="Low complexity" evidence="1">
    <location>
        <begin position="16"/>
        <end position="33"/>
    </location>
</feature>
<name>A0A4U6XV42_9PEZI</name>
<dbReference type="Proteomes" id="UP000310108">
    <property type="component" value="Unassembled WGS sequence"/>
</dbReference>
<dbReference type="AlphaFoldDB" id="A0A4U6XV42"/>
<comment type="caution">
    <text evidence="2">The sequence shown here is derived from an EMBL/GenBank/DDBJ whole genome shotgun (WGS) entry which is preliminary data.</text>
</comment>
<evidence type="ECO:0000313" key="3">
    <source>
        <dbReference type="Proteomes" id="UP000310108"/>
    </source>
</evidence>
<feature type="compositionally biased region" description="Polar residues" evidence="1">
    <location>
        <begin position="36"/>
        <end position="46"/>
    </location>
</feature>
<feature type="region of interest" description="Disordered" evidence="1">
    <location>
        <begin position="296"/>
        <end position="345"/>
    </location>
</feature>
<feature type="region of interest" description="Disordered" evidence="1">
    <location>
        <begin position="1"/>
        <end position="46"/>
    </location>
</feature>
<evidence type="ECO:0000256" key="1">
    <source>
        <dbReference type="SAM" id="MobiDB-lite"/>
    </source>
</evidence>
<feature type="compositionally biased region" description="Polar residues" evidence="1">
    <location>
        <begin position="309"/>
        <end position="323"/>
    </location>
</feature>